<gene>
    <name evidence="1" type="ORF">L6164_017910</name>
</gene>
<comment type="caution">
    <text evidence="1">The sequence shown here is derived from an EMBL/GenBank/DDBJ whole genome shotgun (WGS) entry which is preliminary data.</text>
</comment>
<proteinExistence type="predicted"/>
<protein>
    <submittedName>
        <fullName evidence="1">Uncharacterized protein</fullName>
    </submittedName>
</protein>
<dbReference type="Proteomes" id="UP000828941">
    <property type="component" value="Chromosome 7"/>
</dbReference>
<evidence type="ECO:0000313" key="2">
    <source>
        <dbReference type="Proteomes" id="UP000828941"/>
    </source>
</evidence>
<evidence type="ECO:0000313" key="1">
    <source>
        <dbReference type="EMBL" id="KAI4333056.1"/>
    </source>
</evidence>
<keyword evidence="2" id="KW-1185">Reference proteome</keyword>
<organism evidence="1 2">
    <name type="scientific">Bauhinia variegata</name>
    <name type="common">Purple orchid tree</name>
    <name type="synonym">Phanera variegata</name>
    <dbReference type="NCBI Taxonomy" id="167791"/>
    <lineage>
        <taxon>Eukaryota</taxon>
        <taxon>Viridiplantae</taxon>
        <taxon>Streptophyta</taxon>
        <taxon>Embryophyta</taxon>
        <taxon>Tracheophyta</taxon>
        <taxon>Spermatophyta</taxon>
        <taxon>Magnoliopsida</taxon>
        <taxon>eudicotyledons</taxon>
        <taxon>Gunneridae</taxon>
        <taxon>Pentapetalae</taxon>
        <taxon>rosids</taxon>
        <taxon>fabids</taxon>
        <taxon>Fabales</taxon>
        <taxon>Fabaceae</taxon>
        <taxon>Cercidoideae</taxon>
        <taxon>Cercideae</taxon>
        <taxon>Bauhiniinae</taxon>
        <taxon>Bauhinia</taxon>
    </lineage>
</organism>
<name>A0ACB9NAS2_BAUVA</name>
<dbReference type="EMBL" id="CM039432">
    <property type="protein sequence ID" value="KAI4333056.1"/>
    <property type="molecule type" value="Genomic_DNA"/>
</dbReference>
<reference evidence="1 2" key="1">
    <citation type="journal article" date="2022" name="DNA Res.">
        <title>Chromosomal-level genome assembly of the orchid tree Bauhinia variegata (Leguminosae; Cercidoideae) supports the allotetraploid origin hypothesis of Bauhinia.</title>
        <authorList>
            <person name="Zhong Y."/>
            <person name="Chen Y."/>
            <person name="Zheng D."/>
            <person name="Pang J."/>
            <person name="Liu Y."/>
            <person name="Luo S."/>
            <person name="Meng S."/>
            <person name="Qian L."/>
            <person name="Wei D."/>
            <person name="Dai S."/>
            <person name="Zhou R."/>
        </authorList>
    </citation>
    <scope>NUCLEOTIDE SEQUENCE [LARGE SCALE GENOMIC DNA]</scope>
    <source>
        <strain evidence="1">BV-YZ2020</strain>
    </source>
</reference>
<accession>A0ACB9NAS2</accession>
<sequence>MSLVDYASSSDDEVPEVREEPDEAPQVLQDDPPPPSLARTQDKSASSSDQKPEKMLHSFHPSIEKLPDVSLLLNSPSVPSDLLHASDHSSRVAAAMVQNASRKRDDNGLPSSTVRRKVPRGDLPPSRNVPDTAGGMLLPPQISGRKNVVTEDISKLFVKKQTERQT</sequence>